<comment type="subunit">
    <text evidence="4">Homooligomer.</text>
</comment>
<feature type="transmembrane region" description="Helical" evidence="8">
    <location>
        <begin position="183"/>
        <end position="201"/>
    </location>
</feature>
<evidence type="ECO:0000259" key="9">
    <source>
        <dbReference type="Pfam" id="PF03151"/>
    </source>
</evidence>
<feature type="transmembrane region" description="Helical" evidence="8">
    <location>
        <begin position="221"/>
        <end position="239"/>
    </location>
</feature>
<feature type="transmembrane region" description="Helical" evidence="8">
    <location>
        <begin position="313"/>
        <end position="330"/>
    </location>
</feature>
<evidence type="ECO:0000256" key="1">
    <source>
        <dbReference type="ARBA" id="ARBA00003420"/>
    </source>
</evidence>
<comment type="similarity">
    <text evidence="3">Belongs to the TPT transporter family. SLC35D subfamily.</text>
</comment>
<dbReference type="HOGENOM" id="CLU_033641_3_0_1"/>
<feature type="transmembrane region" description="Helical" evidence="8">
    <location>
        <begin position="161"/>
        <end position="177"/>
    </location>
</feature>
<dbReference type="Proteomes" id="UP000024837">
    <property type="component" value="Unassembled WGS sequence"/>
</dbReference>
<evidence type="ECO:0000256" key="6">
    <source>
        <dbReference type="ARBA" id="ARBA00022989"/>
    </source>
</evidence>
<feature type="transmembrane region" description="Helical" evidence="8">
    <location>
        <begin position="259"/>
        <end position="279"/>
    </location>
</feature>
<evidence type="ECO:0000256" key="7">
    <source>
        <dbReference type="ARBA" id="ARBA00023136"/>
    </source>
</evidence>
<evidence type="ECO:0000256" key="3">
    <source>
        <dbReference type="ARBA" id="ARBA00010425"/>
    </source>
</evidence>
<name>W7HPT5_9PEZI</name>
<evidence type="ECO:0000256" key="2">
    <source>
        <dbReference type="ARBA" id="ARBA00004477"/>
    </source>
</evidence>
<dbReference type="InterPro" id="IPR050186">
    <property type="entry name" value="TPT_transporter"/>
</dbReference>
<evidence type="ECO:0000256" key="4">
    <source>
        <dbReference type="ARBA" id="ARBA00011182"/>
    </source>
</evidence>
<dbReference type="AlphaFoldDB" id="W7HPT5"/>
<sequence>MSISAEQEKPLLPLYSEIENQKPAPPPPPQQQDSLAVKYAWLAIYFGLNLALTLYNKSVMGSKPDRPALFPFPYLLTGLHAMCGSIGCLFFYARGAFTFTRLSEYENIVMLLFSGLYTINIAISNVSLNLVTVPFHQVVRAMTPFFTVIIFVVCFRKTYGYMTYISLIPVVAGVGFATAGDYYFTPLGFFLTLLGAFLAAMKTVVTNKVQTGRLRLSPLELLARMSPLAFLQTLLYSYYTGEMSKARMWFFTSYDNQKGMILLLNGAIAFALNVISFTANKKTGALTMTVAANVKQILTIVISFAFYDLRVTWLNSIGIMLTLLGGAWYAKVELEAKQHRGNLNVQQKEGIQSIQHGVTKS</sequence>
<dbReference type="InterPro" id="IPR004853">
    <property type="entry name" value="Sugar_P_trans_dom"/>
</dbReference>
<evidence type="ECO:0000256" key="8">
    <source>
        <dbReference type="SAM" id="Phobius"/>
    </source>
</evidence>
<protein>
    <recommendedName>
        <fullName evidence="9">Sugar phosphate transporter domain-containing protein</fullName>
    </recommendedName>
</protein>
<feature type="transmembrane region" description="Helical" evidence="8">
    <location>
        <begin position="68"/>
        <end position="93"/>
    </location>
</feature>
<evidence type="ECO:0000313" key="10">
    <source>
        <dbReference type="EMBL" id="EWC45144.1"/>
    </source>
</evidence>
<gene>
    <name evidence="10" type="ORF">DRE_06032</name>
</gene>
<dbReference type="OrthoDB" id="10261634at2759"/>
<dbReference type="PANTHER" id="PTHR11132">
    <property type="entry name" value="SOLUTE CARRIER FAMILY 35"/>
    <property type="match status" value="1"/>
</dbReference>
<dbReference type="Pfam" id="PF03151">
    <property type="entry name" value="TPT"/>
    <property type="match status" value="1"/>
</dbReference>
<evidence type="ECO:0000313" key="11">
    <source>
        <dbReference type="Proteomes" id="UP000024837"/>
    </source>
</evidence>
<feature type="transmembrane region" description="Helical" evidence="8">
    <location>
        <begin position="286"/>
        <end position="307"/>
    </location>
</feature>
<feature type="transmembrane region" description="Helical" evidence="8">
    <location>
        <begin position="39"/>
        <end position="56"/>
    </location>
</feature>
<feature type="transmembrane region" description="Helical" evidence="8">
    <location>
        <begin position="135"/>
        <end position="154"/>
    </location>
</feature>
<feature type="domain" description="Sugar phosphate transporter" evidence="9">
    <location>
        <begin position="42"/>
        <end position="329"/>
    </location>
</feature>
<organism evidence="10 11">
    <name type="scientific">Drechslerella stenobrocha 248</name>
    <dbReference type="NCBI Taxonomy" id="1043628"/>
    <lineage>
        <taxon>Eukaryota</taxon>
        <taxon>Fungi</taxon>
        <taxon>Dikarya</taxon>
        <taxon>Ascomycota</taxon>
        <taxon>Pezizomycotina</taxon>
        <taxon>Orbiliomycetes</taxon>
        <taxon>Orbiliales</taxon>
        <taxon>Orbiliaceae</taxon>
        <taxon>Drechslerella</taxon>
    </lineage>
</organism>
<proteinExistence type="inferred from homology"/>
<keyword evidence="7 8" id="KW-0472">Membrane</keyword>
<keyword evidence="5 8" id="KW-0812">Transmembrane</keyword>
<reference evidence="10 11" key="1">
    <citation type="submission" date="2013-05" db="EMBL/GenBank/DDBJ databases">
        <title>Drechslerella stenobrocha genome reveals carnivorous origination and mechanical trapping mechanism of predatory fungi.</title>
        <authorList>
            <person name="Liu X."/>
            <person name="Zhang W."/>
            <person name="Liu K."/>
        </authorList>
    </citation>
    <scope>NUCLEOTIDE SEQUENCE [LARGE SCALE GENOMIC DNA]</scope>
    <source>
        <strain evidence="10 11">248</strain>
    </source>
</reference>
<keyword evidence="11" id="KW-1185">Reference proteome</keyword>
<comment type="subcellular location">
    <subcellularLocation>
        <location evidence="2">Endoplasmic reticulum membrane</location>
        <topology evidence="2">Multi-pass membrane protein</topology>
    </subcellularLocation>
</comment>
<comment type="function">
    <text evidence="1">Involved in the import of GDP-mannose from the cytoplasm into the Golgi lumen.</text>
</comment>
<dbReference type="EMBL" id="KI966430">
    <property type="protein sequence ID" value="EWC45144.1"/>
    <property type="molecule type" value="Genomic_DNA"/>
</dbReference>
<evidence type="ECO:0000256" key="5">
    <source>
        <dbReference type="ARBA" id="ARBA00022692"/>
    </source>
</evidence>
<accession>W7HPT5</accession>
<feature type="transmembrane region" description="Helical" evidence="8">
    <location>
        <begin position="105"/>
        <end position="123"/>
    </location>
</feature>
<keyword evidence="6 8" id="KW-1133">Transmembrane helix</keyword>
<dbReference type="GO" id="GO:0005789">
    <property type="term" value="C:endoplasmic reticulum membrane"/>
    <property type="evidence" value="ECO:0007669"/>
    <property type="project" value="UniProtKB-SubCell"/>
</dbReference>